<dbReference type="OrthoDB" id="9786919at2"/>
<feature type="compositionally biased region" description="Low complexity" evidence="11">
    <location>
        <begin position="1"/>
        <end position="20"/>
    </location>
</feature>
<sequence length="542" mass="56283">MSTPGAATAHAPASTPASTPVDDLEAAVSSTADPDDDPTPPHVLRRVSAWFDALPLRTRLVAIIAVLLAAGLGATGAVTQAFVSHALVQQVDDQLVRTASSSGPLAQTIRNSAAGPGEFYVLLRFSAGGSQRLAWEPTISLNGEPTIPVMSADEVADHGLEPFTVPSRGGTHPTEWRVVAQNVSLGGPLLDGIAFIALPLSSVHQASGILARTLFAAGAGIILLGAGAAWVLVRRSLRPLREIETTAAAIAAGDYTRRVPAAEPTTEVGSLGTSLNAMLAQIERAFADRDESERRMRRFVSDASHELRTPLATIRGYGELYRMGALDTPDKVDDTMGRVEDAARRMGLLVNDLLELARLDEGRPLRSERVDLAAMAGDAAQDLVALDPERTVRVVGLDGDTPPPALVVTGDGDRLRQVMTNLVGNIARYTPAGSPAELALGTVVDDDVATRAHAVVEVRDHGPGVSPEQAERLFERFFRADSSRTRESGGSGLGLAIVAAIVGAHGGHVSTRTPDGGGLVVRVTLPLAGGAGSGAPAAASVG</sequence>
<gene>
    <name evidence="15" type="ORF">ET471_03110</name>
</gene>
<dbReference type="PROSITE" id="PS50109">
    <property type="entry name" value="HIS_KIN"/>
    <property type="match status" value="1"/>
</dbReference>
<reference evidence="15 16" key="1">
    <citation type="submission" date="2019-01" db="EMBL/GenBank/DDBJ databases">
        <title>Genome sequencing of strain FW10M-9.</title>
        <authorList>
            <person name="Heo J."/>
            <person name="Kim S.-J."/>
            <person name="Kim J.-S."/>
            <person name="Hong S.-B."/>
            <person name="Kwon S.-W."/>
        </authorList>
    </citation>
    <scope>NUCLEOTIDE SEQUENCE [LARGE SCALE GENOMIC DNA]</scope>
    <source>
        <strain evidence="15 16">FW10M-9</strain>
    </source>
</reference>
<evidence type="ECO:0000259" key="13">
    <source>
        <dbReference type="PROSITE" id="PS50109"/>
    </source>
</evidence>
<dbReference type="SUPFAM" id="SSF55874">
    <property type="entry name" value="ATPase domain of HSP90 chaperone/DNA topoisomerase II/histidine kinase"/>
    <property type="match status" value="1"/>
</dbReference>
<comment type="subcellular location">
    <subcellularLocation>
        <location evidence="2">Cell membrane</location>
    </subcellularLocation>
</comment>
<dbReference type="PANTHER" id="PTHR45436">
    <property type="entry name" value="SENSOR HISTIDINE KINASE YKOH"/>
    <property type="match status" value="1"/>
</dbReference>
<name>A0A4P6F1P7_9MICO</name>
<dbReference type="CDD" id="cd00075">
    <property type="entry name" value="HATPase"/>
    <property type="match status" value="1"/>
</dbReference>
<proteinExistence type="predicted"/>
<keyword evidence="8 12" id="KW-1133">Transmembrane helix</keyword>
<feature type="domain" description="Histidine kinase" evidence="13">
    <location>
        <begin position="302"/>
        <end position="529"/>
    </location>
</feature>
<feature type="transmembrane region" description="Helical" evidence="12">
    <location>
        <begin position="60"/>
        <end position="83"/>
    </location>
</feature>
<dbReference type="KEGG" id="xya:ET471_03110"/>
<dbReference type="EMBL" id="CP035493">
    <property type="protein sequence ID" value="QAY69156.1"/>
    <property type="molecule type" value="Genomic_DNA"/>
</dbReference>
<evidence type="ECO:0000256" key="1">
    <source>
        <dbReference type="ARBA" id="ARBA00000085"/>
    </source>
</evidence>
<dbReference type="PROSITE" id="PS50885">
    <property type="entry name" value="HAMP"/>
    <property type="match status" value="1"/>
</dbReference>
<keyword evidence="6 12" id="KW-0812">Transmembrane</keyword>
<dbReference type="SUPFAM" id="SSF47384">
    <property type="entry name" value="Homodimeric domain of signal transducing histidine kinase"/>
    <property type="match status" value="1"/>
</dbReference>
<keyword evidence="10 12" id="KW-0472">Membrane</keyword>
<dbReference type="InterPro" id="IPR005467">
    <property type="entry name" value="His_kinase_dom"/>
</dbReference>
<evidence type="ECO:0000256" key="7">
    <source>
        <dbReference type="ARBA" id="ARBA00022777"/>
    </source>
</evidence>
<dbReference type="GO" id="GO:0005886">
    <property type="term" value="C:plasma membrane"/>
    <property type="evidence" value="ECO:0007669"/>
    <property type="project" value="UniProtKB-SubCell"/>
</dbReference>
<dbReference type="Pfam" id="PF00672">
    <property type="entry name" value="HAMP"/>
    <property type="match status" value="1"/>
</dbReference>
<protein>
    <recommendedName>
        <fullName evidence="3">histidine kinase</fullName>
        <ecNumber evidence="3">2.7.13.3</ecNumber>
    </recommendedName>
</protein>
<keyword evidence="4" id="KW-0597">Phosphoprotein</keyword>
<dbReference type="GO" id="GO:0000155">
    <property type="term" value="F:phosphorelay sensor kinase activity"/>
    <property type="evidence" value="ECO:0007669"/>
    <property type="project" value="InterPro"/>
</dbReference>
<dbReference type="PRINTS" id="PR00344">
    <property type="entry name" value="BCTRLSENSOR"/>
</dbReference>
<accession>A0A4P6F1P7</accession>
<evidence type="ECO:0000256" key="8">
    <source>
        <dbReference type="ARBA" id="ARBA00022989"/>
    </source>
</evidence>
<evidence type="ECO:0000256" key="4">
    <source>
        <dbReference type="ARBA" id="ARBA00022553"/>
    </source>
</evidence>
<evidence type="ECO:0000256" key="3">
    <source>
        <dbReference type="ARBA" id="ARBA00012438"/>
    </source>
</evidence>
<dbReference type="InterPro" id="IPR003661">
    <property type="entry name" value="HisK_dim/P_dom"/>
</dbReference>
<dbReference type="InterPro" id="IPR050428">
    <property type="entry name" value="TCS_sensor_his_kinase"/>
</dbReference>
<dbReference type="SUPFAM" id="SSF158472">
    <property type="entry name" value="HAMP domain-like"/>
    <property type="match status" value="1"/>
</dbReference>
<dbReference type="SMART" id="SM00304">
    <property type="entry name" value="HAMP"/>
    <property type="match status" value="1"/>
</dbReference>
<evidence type="ECO:0000256" key="10">
    <source>
        <dbReference type="ARBA" id="ARBA00023136"/>
    </source>
</evidence>
<evidence type="ECO:0000256" key="12">
    <source>
        <dbReference type="SAM" id="Phobius"/>
    </source>
</evidence>
<dbReference type="Gene3D" id="1.10.287.130">
    <property type="match status" value="1"/>
</dbReference>
<dbReference type="Proteomes" id="UP000292118">
    <property type="component" value="Chromosome"/>
</dbReference>
<dbReference type="PANTHER" id="PTHR45436:SF5">
    <property type="entry name" value="SENSOR HISTIDINE KINASE TRCS"/>
    <property type="match status" value="1"/>
</dbReference>
<dbReference type="InterPro" id="IPR003594">
    <property type="entry name" value="HATPase_dom"/>
</dbReference>
<evidence type="ECO:0000256" key="11">
    <source>
        <dbReference type="SAM" id="MobiDB-lite"/>
    </source>
</evidence>
<evidence type="ECO:0000313" key="15">
    <source>
        <dbReference type="EMBL" id="QAY69156.1"/>
    </source>
</evidence>
<dbReference type="Pfam" id="PF00512">
    <property type="entry name" value="HisKA"/>
    <property type="match status" value="1"/>
</dbReference>
<keyword evidence="16" id="KW-1185">Reference proteome</keyword>
<evidence type="ECO:0000256" key="9">
    <source>
        <dbReference type="ARBA" id="ARBA00023012"/>
    </source>
</evidence>
<dbReference type="CDD" id="cd00082">
    <property type="entry name" value="HisKA"/>
    <property type="match status" value="1"/>
</dbReference>
<feature type="transmembrane region" description="Helical" evidence="12">
    <location>
        <begin position="209"/>
        <end position="233"/>
    </location>
</feature>
<dbReference type="EC" id="2.7.13.3" evidence="3"/>
<keyword evidence="5" id="KW-0808">Transferase</keyword>
<keyword evidence="7 15" id="KW-0418">Kinase</keyword>
<dbReference type="RefSeq" id="WP_129186556.1">
    <property type="nucleotide sequence ID" value="NZ_CP035493.1"/>
</dbReference>
<dbReference type="SMART" id="SM00387">
    <property type="entry name" value="HATPase_c"/>
    <property type="match status" value="1"/>
</dbReference>
<organism evidence="15 16">
    <name type="scientific">Xylanimonas protaetiae</name>
    <dbReference type="NCBI Taxonomy" id="2509457"/>
    <lineage>
        <taxon>Bacteria</taxon>
        <taxon>Bacillati</taxon>
        <taxon>Actinomycetota</taxon>
        <taxon>Actinomycetes</taxon>
        <taxon>Micrococcales</taxon>
        <taxon>Promicromonosporaceae</taxon>
        <taxon>Xylanimonas</taxon>
    </lineage>
</organism>
<evidence type="ECO:0000256" key="6">
    <source>
        <dbReference type="ARBA" id="ARBA00022692"/>
    </source>
</evidence>
<keyword evidence="9" id="KW-0902">Two-component regulatory system</keyword>
<dbReference type="Pfam" id="PF02518">
    <property type="entry name" value="HATPase_c"/>
    <property type="match status" value="1"/>
</dbReference>
<dbReference type="AlphaFoldDB" id="A0A4P6F1P7"/>
<evidence type="ECO:0000313" key="16">
    <source>
        <dbReference type="Proteomes" id="UP000292118"/>
    </source>
</evidence>
<dbReference type="FunFam" id="1.10.287.130:FF:000001">
    <property type="entry name" value="Two-component sensor histidine kinase"/>
    <property type="match status" value="1"/>
</dbReference>
<dbReference type="InterPro" id="IPR036097">
    <property type="entry name" value="HisK_dim/P_sf"/>
</dbReference>
<dbReference type="Gene3D" id="3.30.565.10">
    <property type="entry name" value="Histidine kinase-like ATPase, C-terminal domain"/>
    <property type="match status" value="1"/>
</dbReference>
<dbReference type="SMART" id="SM00388">
    <property type="entry name" value="HisKA"/>
    <property type="match status" value="1"/>
</dbReference>
<evidence type="ECO:0000256" key="5">
    <source>
        <dbReference type="ARBA" id="ARBA00022679"/>
    </source>
</evidence>
<dbReference type="Gene3D" id="6.10.340.10">
    <property type="match status" value="1"/>
</dbReference>
<evidence type="ECO:0000259" key="14">
    <source>
        <dbReference type="PROSITE" id="PS50885"/>
    </source>
</evidence>
<dbReference type="InterPro" id="IPR036890">
    <property type="entry name" value="HATPase_C_sf"/>
</dbReference>
<evidence type="ECO:0000256" key="2">
    <source>
        <dbReference type="ARBA" id="ARBA00004236"/>
    </source>
</evidence>
<dbReference type="InterPro" id="IPR003660">
    <property type="entry name" value="HAMP_dom"/>
</dbReference>
<comment type="catalytic activity">
    <reaction evidence="1">
        <text>ATP + protein L-histidine = ADP + protein N-phospho-L-histidine.</text>
        <dbReference type="EC" id="2.7.13.3"/>
    </reaction>
</comment>
<feature type="domain" description="HAMP" evidence="14">
    <location>
        <begin position="234"/>
        <end position="287"/>
    </location>
</feature>
<feature type="region of interest" description="Disordered" evidence="11">
    <location>
        <begin position="1"/>
        <end position="41"/>
    </location>
</feature>
<dbReference type="InterPro" id="IPR004358">
    <property type="entry name" value="Sig_transdc_His_kin-like_C"/>
</dbReference>